<dbReference type="InterPro" id="IPR017871">
    <property type="entry name" value="ABC_transporter-like_CS"/>
</dbReference>
<feature type="transmembrane region" description="Helical" evidence="7">
    <location>
        <begin position="473"/>
        <end position="494"/>
    </location>
</feature>
<evidence type="ECO:0000256" key="3">
    <source>
        <dbReference type="ARBA" id="ARBA00022448"/>
    </source>
</evidence>
<evidence type="ECO:0000256" key="5">
    <source>
        <dbReference type="ARBA" id="ARBA00022989"/>
    </source>
</evidence>
<feature type="transmembrane region" description="Helical" evidence="7">
    <location>
        <begin position="583"/>
        <end position="602"/>
    </location>
</feature>
<dbReference type="EMBL" id="OE843456">
    <property type="protein sequence ID" value="CAD7603154.1"/>
    <property type="molecule type" value="Genomic_DNA"/>
</dbReference>
<dbReference type="PANTHER" id="PTHR48041">
    <property type="entry name" value="ABC TRANSPORTER G FAMILY MEMBER 28"/>
    <property type="match status" value="1"/>
</dbReference>
<dbReference type="Gene3D" id="3.40.50.300">
    <property type="entry name" value="P-loop containing nucleotide triphosphate hydrolases"/>
    <property type="match status" value="1"/>
</dbReference>
<dbReference type="GO" id="GO:0005524">
    <property type="term" value="F:ATP binding"/>
    <property type="evidence" value="ECO:0007669"/>
    <property type="project" value="InterPro"/>
</dbReference>
<accession>A0A7R9K4B8</accession>
<comment type="subcellular location">
    <subcellularLocation>
        <location evidence="1">Membrane</location>
        <topology evidence="1">Multi-pass membrane protein</topology>
    </subcellularLocation>
</comment>
<dbReference type="SUPFAM" id="SSF52540">
    <property type="entry name" value="P-loop containing nucleoside triphosphate hydrolases"/>
    <property type="match status" value="1"/>
</dbReference>
<feature type="transmembrane region" description="Helical" evidence="7">
    <location>
        <begin position="548"/>
        <end position="576"/>
    </location>
</feature>
<comment type="similarity">
    <text evidence="2">Belongs to the ABC transporter superfamily. ABCG family. Eye pigment precursor importer (TC 3.A.1.204) subfamily.</text>
</comment>
<feature type="domain" description="ABC transporter" evidence="8">
    <location>
        <begin position="38"/>
        <end position="265"/>
    </location>
</feature>
<keyword evidence="6 7" id="KW-0472">Membrane</keyword>
<dbReference type="InterPro" id="IPR027417">
    <property type="entry name" value="P-loop_NTPase"/>
</dbReference>
<dbReference type="PANTHER" id="PTHR48041:SF133">
    <property type="entry name" value="GH24286P"/>
    <property type="match status" value="1"/>
</dbReference>
<proteinExistence type="inferred from homology"/>
<evidence type="ECO:0000256" key="2">
    <source>
        <dbReference type="ARBA" id="ARBA00005814"/>
    </source>
</evidence>
<dbReference type="FunFam" id="3.40.50.300:FF:001077">
    <property type="entry name" value="Uncharacterized protein, isoform A"/>
    <property type="match status" value="1"/>
</dbReference>
<dbReference type="PROSITE" id="PS00211">
    <property type="entry name" value="ABC_TRANSPORTER_1"/>
    <property type="match status" value="1"/>
</dbReference>
<sequence length="693" mass="78645">MTERSGFEIPLLAIGGCAPLKLLAGYGFDCYDCSEAKLVYSSLLTEQSGVWTKDADSIIEHPPATLFNLHSFGVTRDIVWRTGMTGSVLVNGKQRDVRQFRRRSCYIMQDDKLQPLLTVQEAMNIAAELKLSRKELSSKGRAARITVILDALGLSESRRTMTGSLSGGQRKRLAIALELLNNPPVMFFDEPTSGLDSSSCLQCVSLLKLLAREGRTIICTIHQPSATLLEMFDLLYVVSDGVCIYRGILEVATGDYGCHNEDLKAAIANGQCNDWVQAPRQDILPLDIHNVLSRRLRQATSVRVQRIYIASAFTLLREQCGYASRAVWTCFESSVDIASRAVWTCFESSVDMLREQFPYTPIWVSPLPLDLPTPTSTCSKNSQEQREDFGEYPVSFPIQFYVLLKRAFLLITRDKLSNAPVVLSPTAEDGEIEVRISTLSKMRLVMHMLIGVLIGVLYYQIGNEANHVIDNFGFLMSCIMFLMFTAFSSMVLTFPAEIPIINREYFNRWYSLQSYYLAITFADVPLQTICSVGYCMVVYFLTAQPLDIYRLFLFILSCSMVAVVAQSIGLIIGVSFSIQNGMVFGPLFIMPFTIFSGFFIHMNDASIYFRWLFHLSYLKYGLECMVWAVYGYERTGLVCNEIYCHYRSPIQFLKEIDMHNNSYWFNIFILVVMFFLLRLISFLILLFRLGLKR</sequence>
<organism evidence="9">
    <name type="scientific">Timema genevievae</name>
    <name type="common">Walking stick</name>
    <dbReference type="NCBI Taxonomy" id="629358"/>
    <lineage>
        <taxon>Eukaryota</taxon>
        <taxon>Metazoa</taxon>
        <taxon>Ecdysozoa</taxon>
        <taxon>Arthropoda</taxon>
        <taxon>Hexapoda</taxon>
        <taxon>Insecta</taxon>
        <taxon>Pterygota</taxon>
        <taxon>Neoptera</taxon>
        <taxon>Polyneoptera</taxon>
        <taxon>Phasmatodea</taxon>
        <taxon>Timematodea</taxon>
        <taxon>Timematoidea</taxon>
        <taxon>Timematidae</taxon>
        <taxon>Timema</taxon>
    </lineage>
</organism>
<dbReference type="GO" id="GO:0005886">
    <property type="term" value="C:plasma membrane"/>
    <property type="evidence" value="ECO:0007669"/>
    <property type="project" value="TreeGrafter"/>
</dbReference>
<feature type="transmembrane region" description="Helical" evidence="7">
    <location>
        <begin position="444"/>
        <end position="461"/>
    </location>
</feature>
<keyword evidence="3" id="KW-0813">Transport</keyword>
<evidence type="ECO:0000256" key="6">
    <source>
        <dbReference type="ARBA" id="ARBA00023136"/>
    </source>
</evidence>
<keyword evidence="5 7" id="KW-1133">Transmembrane helix</keyword>
<dbReference type="PROSITE" id="PS50893">
    <property type="entry name" value="ABC_TRANSPORTER_2"/>
    <property type="match status" value="1"/>
</dbReference>
<feature type="transmembrane region" description="Helical" evidence="7">
    <location>
        <begin position="663"/>
        <end position="687"/>
    </location>
</feature>
<evidence type="ECO:0000256" key="4">
    <source>
        <dbReference type="ARBA" id="ARBA00022692"/>
    </source>
</evidence>
<feature type="transmembrane region" description="Helical" evidence="7">
    <location>
        <begin position="515"/>
        <end position="542"/>
    </location>
</feature>
<evidence type="ECO:0000259" key="8">
    <source>
        <dbReference type="PROSITE" id="PS50893"/>
    </source>
</evidence>
<evidence type="ECO:0000256" key="1">
    <source>
        <dbReference type="ARBA" id="ARBA00004141"/>
    </source>
</evidence>
<reference evidence="9" key="1">
    <citation type="submission" date="2020-11" db="EMBL/GenBank/DDBJ databases">
        <authorList>
            <person name="Tran Van P."/>
        </authorList>
    </citation>
    <scope>NUCLEOTIDE SEQUENCE</scope>
</reference>
<dbReference type="Pfam" id="PF00005">
    <property type="entry name" value="ABC_tran"/>
    <property type="match status" value="1"/>
</dbReference>
<dbReference type="AlphaFoldDB" id="A0A7R9K4B8"/>
<evidence type="ECO:0000256" key="7">
    <source>
        <dbReference type="SAM" id="Phobius"/>
    </source>
</evidence>
<keyword evidence="4 7" id="KW-0812">Transmembrane</keyword>
<evidence type="ECO:0000313" key="9">
    <source>
        <dbReference type="EMBL" id="CAD7603154.1"/>
    </source>
</evidence>
<name>A0A7R9K4B8_TIMGE</name>
<dbReference type="InterPro" id="IPR003439">
    <property type="entry name" value="ABC_transporter-like_ATP-bd"/>
</dbReference>
<dbReference type="Pfam" id="PF01061">
    <property type="entry name" value="ABC2_membrane"/>
    <property type="match status" value="1"/>
</dbReference>
<dbReference type="InterPro" id="IPR013525">
    <property type="entry name" value="ABC2_TM"/>
</dbReference>
<protein>
    <recommendedName>
        <fullName evidence="8">ABC transporter domain-containing protein</fullName>
    </recommendedName>
</protein>
<dbReference type="GO" id="GO:0140359">
    <property type="term" value="F:ABC-type transporter activity"/>
    <property type="evidence" value="ECO:0007669"/>
    <property type="project" value="InterPro"/>
</dbReference>
<gene>
    <name evidence="9" type="ORF">TGEB3V08_LOCUS8657</name>
</gene>
<dbReference type="InterPro" id="IPR050352">
    <property type="entry name" value="ABCG_transporters"/>
</dbReference>
<dbReference type="GO" id="GO:0016887">
    <property type="term" value="F:ATP hydrolysis activity"/>
    <property type="evidence" value="ECO:0007669"/>
    <property type="project" value="InterPro"/>
</dbReference>